<dbReference type="SUPFAM" id="SSF56112">
    <property type="entry name" value="Protein kinase-like (PK-like)"/>
    <property type="match status" value="1"/>
</dbReference>
<dbReference type="GeneID" id="39582533"/>
<proteinExistence type="predicted"/>
<protein>
    <recommendedName>
        <fullName evidence="5">Protein kinase domain-containing protein</fullName>
    </recommendedName>
</protein>
<dbReference type="Proteomes" id="UP000272025">
    <property type="component" value="Unassembled WGS sequence"/>
</dbReference>
<feature type="compositionally biased region" description="Low complexity" evidence="1">
    <location>
        <begin position="66"/>
        <end position="83"/>
    </location>
</feature>
<name>A0A3N2PYZ7_SODAK</name>
<accession>A0A3N2PYZ7</accession>
<keyword evidence="4" id="KW-1185">Reference proteome</keyword>
<dbReference type="Gene3D" id="3.30.200.20">
    <property type="entry name" value="Phosphorylase Kinase, domain 1"/>
    <property type="match status" value="1"/>
</dbReference>
<dbReference type="EMBL" id="ML119053">
    <property type="protein sequence ID" value="ROT39575.1"/>
    <property type="molecule type" value="Genomic_DNA"/>
</dbReference>
<keyword evidence="2" id="KW-0472">Membrane</keyword>
<reference evidence="3 4" key="1">
    <citation type="journal article" date="2018" name="Mol. Ecol.">
        <title>The obligate alkalophilic soda-lake fungus Sodiomyces alkalinus has shifted to a protein diet.</title>
        <authorList>
            <person name="Grum-Grzhimaylo A.A."/>
            <person name="Falkoski D.L."/>
            <person name="van den Heuvel J."/>
            <person name="Valero-Jimenez C.A."/>
            <person name="Min B."/>
            <person name="Choi I.G."/>
            <person name="Lipzen A."/>
            <person name="Daum C.G."/>
            <person name="Aanen D.K."/>
            <person name="Tsang A."/>
            <person name="Henrissat B."/>
            <person name="Bilanenko E.N."/>
            <person name="de Vries R.P."/>
            <person name="van Kan J.A.L."/>
            <person name="Grigoriev I.V."/>
            <person name="Debets A.J.M."/>
        </authorList>
    </citation>
    <scope>NUCLEOTIDE SEQUENCE [LARGE SCALE GENOMIC DNA]</scope>
    <source>
        <strain evidence="3 4">F11</strain>
    </source>
</reference>
<sequence length="237" mass="26524">MSTIQQLKNFIRHGKHARVNHYDEPQPKQQAAPTQTQRVHAEPVMTDPSTAPVDSLNRSGVESSHAHSTTTTTQHATPGATKTKNNIDSAEIARLVAEENEARNKFPTYPGLERWVLLEKMGDGAFSNVYRARDTHGQYGEVGVKVVRKYEMNNMQVSCNLAVALSQLACFLASTSCIRSQKLQRCEKLSYISFVFELRGVFDFWGGFPLCLLVPLFLFATGLLRMPRARHAWSTGN</sequence>
<dbReference type="RefSeq" id="XP_028467381.1">
    <property type="nucleotide sequence ID" value="XM_028614055.1"/>
</dbReference>
<organism evidence="3 4">
    <name type="scientific">Sodiomyces alkalinus (strain CBS 110278 / VKM F-3762 / F11)</name>
    <name type="common">Alkaliphilic filamentous fungus</name>
    <dbReference type="NCBI Taxonomy" id="1314773"/>
    <lineage>
        <taxon>Eukaryota</taxon>
        <taxon>Fungi</taxon>
        <taxon>Dikarya</taxon>
        <taxon>Ascomycota</taxon>
        <taxon>Pezizomycotina</taxon>
        <taxon>Sordariomycetes</taxon>
        <taxon>Hypocreomycetidae</taxon>
        <taxon>Glomerellales</taxon>
        <taxon>Plectosphaerellaceae</taxon>
        <taxon>Sodiomyces</taxon>
    </lineage>
</organism>
<feature type="region of interest" description="Disordered" evidence="1">
    <location>
        <begin position="14"/>
        <end position="86"/>
    </location>
</feature>
<keyword evidence="2" id="KW-0812">Transmembrane</keyword>
<gene>
    <name evidence="3" type="ORF">SODALDRAFT_357978</name>
</gene>
<dbReference type="STRING" id="1314773.A0A3N2PYZ7"/>
<feature type="compositionally biased region" description="Low complexity" evidence="1">
    <location>
        <begin position="27"/>
        <end position="37"/>
    </location>
</feature>
<keyword evidence="2" id="KW-1133">Transmembrane helix</keyword>
<dbReference type="OrthoDB" id="1738954at2759"/>
<feature type="transmembrane region" description="Helical" evidence="2">
    <location>
        <begin position="204"/>
        <end position="224"/>
    </location>
</feature>
<evidence type="ECO:0000256" key="1">
    <source>
        <dbReference type="SAM" id="MobiDB-lite"/>
    </source>
</evidence>
<evidence type="ECO:0008006" key="5">
    <source>
        <dbReference type="Google" id="ProtNLM"/>
    </source>
</evidence>
<evidence type="ECO:0000313" key="3">
    <source>
        <dbReference type="EMBL" id="ROT39575.1"/>
    </source>
</evidence>
<evidence type="ECO:0000313" key="4">
    <source>
        <dbReference type="Proteomes" id="UP000272025"/>
    </source>
</evidence>
<dbReference type="InterPro" id="IPR011009">
    <property type="entry name" value="Kinase-like_dom_sf"/>
</dbReference>
<dbReference type="AlphaFoldDB" id="A0A3N2PYZ7"/>
<evidence type="ECO:0000256" key="2">
    <source>
        <dbReference type="SAM" id="Phobius"/>
    </source>
</evidence>